<dbReference type="RefSeq" id="WP_234815728.1">
    <property type="nucleotide sequence ID" value="NZ_AP022579.1"/>
</dbReference>
<evidence type="ECO:0000313" key="3">
    <source>
        <dbReference type="Proteomes" id="UP000466683"/>
    </source>
</evidence>
<dbReference type="Proteomes" id="UP000466683">
    <property type="component" value="Chromosome"/>
</dbReference>
<organism evidence="2 3">
    <name type="scientific">Mycolicibacterium boenickei</name>
    <dbReference type="NCBI Taxonomy" id="146017"/>
    <lineage>
        <taxon>Bacteria</taxon>
        <taxon>Bacillati</taxon>
        <taxon>Actinomycetota</taxon>
        <taxon>Actinomycetes</taxon>
        <taxon>Mycobacteriales</taxon>
        <taxon>Mycobacteriaceae</taxon>
        <taxon>Mycolicibacterium</taxon>
    </lineage>
</organism>
<proteinExistence type="predicted"/>
<evidence type="ECO:0000313" key="2">
    <source>
        <dbReference type="EMBL" id="BBX92672.1"/>
    </source>
</evidence>
<feature type="signal peptide" evidence="1">
    <location>
        <begin position="1"/>
        <end position="39"/>
    </location>
</feature>
<sequence length="136" mass="14163">MYEEEGKLMKTTVPKRVTVAAGAAAAIAVLTAGAGLAQAQTHVETTTDAAGVTVHITSWAFPPGPAASNGDCTYTAVPVKVPPGVLPPLPVYNLPFHLQEGGTHDIWFPGIQTGTKWAVTVHCPNGIDSPTMTKIY</sequence>
<evidence type="ECO:0008006" key="4">
    <source>
        <dbReference type="Google" id="ProtNLM"/>
    </source>
</evidence>
<evidence type="ECO:0000256" key="1">
    <source>
        <dbReference type="SAM" id="SignalP"/>
    </source>
</evidence>
<name>A0ABM7J0L4_9MYCO</name>
<gene>
    <name evidence="2" type="ORF">MBOE_43210</name>
</gene>
<feature type="chain" id="PRO_5046646909" description="Secreted protein" evidence="1">
    <location>
        <begin position="40"/>
        <end position="136"/>
    </location>
</feature>
<accession>A0ABM7J0L4</accession>
<reference evidence="2 3" key="1">
    <citation type="journal article" date="2019" name="Emerg. Microbes Infect.">
        <title>Comprehensive subspecies identification of 175 nontuberculous mycobacteria species based on 7547 genomic profiles.</title>
        <authorList>
            <person name="Matsumoto Y."/>
            <person name="Kinjo T."/>
            <person name="Motooka D."/>
            <person name="Nabeya D."/>
            <person name="Jung N."/>
            <person name="Uechi K."/>
            <person name="Horii T."/>
            <person name="Iida T."/>
            <person name="Fujita J."/>
            <person name="Nakamura S."/>
        </authorList>
    </citation>
    <scope>NUCLEOTIDE SEQUENCE [LARGE SCALE GENOMIC DNA]</scope>
    <source>
        <strain evidence="2 3">JCM 15653</strain>
    </source>
</reference>
<protein>
    <recommendedName>
        <fullName evidence="4">Secreted protein</fullName>
    </recommendedName>
</protein>
<keyword evidence="1" id="KW-0732">Signal</keyword>
<dbReference type="EMBL" id="AP022579">
    <property type="protein sequence ID" value="BBX92672.1"/>
    <property type="molecule type" value="Genomic_DNA"/>
</dbReference>
<keyword evidence="3" id="KW-1185">Reference proteome</keyword>